<dbReference type="Proteomes" id="UP001595443">
    <property type="component" value="Unassembled WGS sequence"/>
</dbReference>
<sequence length="204" mass="22970">MVERFVMRHARGAFAAFVAIGLIASGLSWTGRPAGAAGSQAGERFDVSKLPVGTVIRWQAENGNTTEHFLGRDGDKGYKISFRRDGSRGHPLAMTWWVTRDGQLTRAEGAGISDRYLPNDCSLTLGRCKFIVIHEDGRRDSMISIASRKGDRWSYQLFRNRVSEATRTEYGTFTVDRYGFVIDHDYVLVGGHRGWIRRLERKSP</sequence>
<evidence type="ECO:0000313" key="2">
    <source>
        <dbReference type="Proteomes" id="UP001595443"/>
    </source>
</evidence>
<dbReference type="EMBL" id="JBHRSK010000010">
    <property type="protein sequence ID" value="MFC2969048.1"/>
    <property type="molecule type" value="Genomic_DNA"/>
</dbReference>
<proteinExistence type="predicted"/>
<comment type="caution">
    <text evidence="1">The sequence shown here is derived from an EMBL/GenBank/DDBJ whole genome shotgun (WGS) entry which is preliminary data.</text>
</comment>
<keyword evidence="2" id="KW-1185">Reference proteome</keyword>
<accession>A0ABV7AJC1</accession>
<protein>
    <submittedName>
        <fullName evidence="1">Uncharacterized protein</fullName>
    </submittedName>
</protein>
<evidence type="ECO:0000313" key="1">
    <source>
        <dbReference type="EMBL" id="MFC2969048.1"/>
    </source>
</evidence>
<organism evidence="1 2">
    <name type="scientific">Acidimangrovimonas pyrenivorans</name>
    <dbReference type="NCBI Taxonomy" id="2030798"/>
    <lineage>
        <taxon>Bacteria</taxon>
        <taxon>Pseudomonadati</taxon>
        <taxon>Pseudomonadota</taxon>
        <taxon>Alphaproteobacteria</taxon>
        <taxon>Rhodobacterales</taxon>
        <taxon>Paracoccaceae</taxon>
        <taxon>Acidimangrovimonas</taxon>
    </lineage>
</organism>
<dbReference type="RefSeq" id="WP_377833755.1">
    <property type="nucleotide sequence ID" value="NZ_JBHRSK010000010.1"/>
</dbReference>
<name>A0ABV7AJC1_9RHOB</name>
<reference evidence="2" key="1">
    <citation type="journal article" date="2019" name="Int. J. Syst. Evol. Microbiol.">
        <title>The Global Catalogue of Microorganisms (GCM) 10K type strain sequencing project: providing services to taxonomists for standard genome sequencing and annotation.</title>
        <authorList>
            <consortium name="The Broad Institute Genomics Platform"/>
            <consortium name="The Broad Institute Genome Sequencing Center for Infectious Disease"/>
            <person name="Wu L."/>
            <person name="Ma J."/>
        </authorList>
    </citation>
    <scope>NUCLEOTIDE SEQUENCE [LARGE SCALE GENOMIC DNA]</scope>
    <source>
        <strain evidence="2">KCTC 62192</strain>
    </source>
</reference>
<gene>
    <name evidence="1" type="ORF">ACFOES_13155</name>
</gene>